<dbReference type="GO" id="GO:0006096">
    <property type="term" value="P:glycolytic process"/>
    <property type="evidence" value="ECO:0007669"/>
    <property type="project" value="UniProtKB-KW"/>
</dbReference>
<dbReference type="Gene3D" id="3.20.20.70">
    <property type="entry name" value="Aldolase class I"/>
    <property type="match status" value="1"/>
</dbReference>
<dbReference type="NCBIfam" id="NF033379">
    <property type="entry name" value="FrucBisAld_I"/>
    <property type="match status" value="1"/>
</dbReference>
<evidence type="ECO:0000256" key="10">
    <source>
        <dbReference type="ARBA" id="ARBA00023270"/>
    </source>
</evidence>
<comment type="pathway">
    <text evidence="3">Carbohydrate degradation; glycolysis; D-glyceraldehyde 3-phosphate and glycerone phosphate from D-glucose: step 4/4.</text>
</comment>
<dbReference type="SUPFAM" id="SSF51569">
    <property type="entry name" value="Aldolase"/>
    <property type="match status" value="1"/>
</dbReference>
<dbReference type="FunFam" id="3.20.20.70:FF:000052">
    <property type="entry name" value="Fructose-bisphosphate aldolase"/>
    <property type="match status" value="1"/>
</dbReference>
<dbReference type="EC" id="4.1.2.13" evidence="5 11"/>
<accession>A0AAW2NZ11</accession>
<evidence type="ECO:0000256" key="9">
    <source>
        <dbReference type="ARBA" id="ARBA00023239"/>
    </source>
</evidence>
<proteinExistence type="inferred from homology"/>
<evidence type="ECO:0000256" key="2">
    <source>
        <dbReference type="ARBA" id="ARBA00004229"/>
    </source>
</evidence>
<evidence type="ECO:0000313" key="12">
    <source>
        <dbReference type="EMBL" id="KAL0348451.1"/>
    </source>
</evidence>
<keyword evidence="6" id="KW-0150">Chloroplast</keyword>
<reference evidence="12" key="2">
    <citation type="journal article" date="2024" name="Plant">
        <title>Genomic evolution and insights into agronomic trait innovations of Sesamum species.</title>
        <authorList>
            <person name="Miao H."/>
            <person name="Wang L."/>
            <person name="Qu L."/>
            <person name="Liu H."/>
            <person name="Sun Y."/>
            <person name="Le M."/>
            <person name="Wang Q."/>
            <person name="Wei S."/>
            <person name="Zheng Y."/>
            <person name="Lin W."/>
            <person name="Duan Y."/>
            <person name="Cao H."/>
            <person name="Xiong S."/>
            <person name="Wang X."/>
            <person name="Wei L."/>
            <person name="Li C."/>
            <person name="Ma Q."/>
            <person name="Ju M."/>
            <person name="Zhao R."/>
            <person name="Li G."/>
            <person name="Mu C."/>
            <person name="Tian Q."/>
            <person name="Mei H."/>
            <person name="Zhang T."/>
            <person name="Gao T."/>
            <person name="Zhang H."/>
        </authorList>
    </citation>
    <scope>NUCLEOTIDE SEQUENCE</scope>
    <source>
        <strain evidence="12">G01</strain>
    </source>
</reference>
<gene>
    <name evidence="12" type="ORF">Sangu_1072900</name>
</gene>
<evidence type="ECO:0000256" key="1">
    <source>
        <dbReference type="ARBA" id="ARBA00000441"/>
    </source>
</evidence>
<dbReference type="EMBL" id="JACGWK010000006">
    <property type="protein sequence ID" value="KAL0348451.1"/>
    <property type="molecule type" value="Genomic_DNA"/>
</dbReference>
<evidence type="ECO:0000256" key="3">
    <source>
        <dbReference type="ARBA" id="ARBA00004714"/>
    </source>
</evidence>
<keyword evidence="8 11" id="KW-0324">Glycolysis</keyword>
<dbReference type="AlphaFoldDB" id="A0AAW2NZ11"/>
<comment type="catalytic activity">
    <reaction evidence="1 11">
        <text>beta-D-fructose 1,6-bisphosphate = D-glyceraldehyde 3-phosphate + dihydroxyacetone phosphate</text>
        <dbReference type="Rhea" id="RHEA:14729"/>
        <dbReference type="ChEBI" id="CHEBI:32966"/>
        <dbReference type="ChEBI" id="CHEBI:57642"/>
        <dbReference type="ChEBI" id="CHEBI:59776"/>
        <dbReference type="EC" id="4.1.2.13"/>
    </reaction>
</comment>
<dbReference type="InterPro" id="IPR013785">
    <property type="entry name" value="Aldolase_TIM"/>
</dbReference>
<name>A0AAW2NZ11_9LAMI</name>
<organism evidence="12">
    <name type="scientific">Sesamum angustifolium</name>
    <dbReference type="NCBI Taxonomy" id="2727405"/>
    <lineage>
        <taxon>Eukaryota</taxon>
        <taxon>Viridiplantae</taxon>
        <taxon>Streptophyta</taxon>
        <taxon>Embryophyta</taxon>
        <taxon>Tracheophyta</taxon>
        <taxon>Spermatophyta</taxon>
        <taxon>Magnoliopsida</taxon>
        <taxon>eudicotyledons</taxon>
        <taxon>Gunneridae</taxon>
        <taxon>Pentapetalae</taxon>
        <taxon>asterids</taxon>
        <taxon>lamiids</taxon>
        <taxon>Lamiales</taxon>
        <taxon>Pedaliaceae</taxon>
        <taxon>Sesamum</taxon>
    </lineage>
</organism>
<protein>
    <recommendedName>
        <fullName evidence="5 11">Fructose-bisphosphate aldolase</fullName>
        <ecNumber evidence="5 11">4.1.2.13</ecNumber>
    </recommendedName>
</protein>
<comment type="caution">
    <text evidence="12">The sequence shown here is derived from an EMBL/GenBank/DDBJ whole genome shotgun (WGS) entry which is preliminary data.</text>
</comment>
<dbReference type="GO" id="GO:0009507">
    <property type="term" value="C:chloroplast"/>
    <property type="evidence" value="ECO:0007669"/>
    <property type="project" value="UniProtKB-SubCell"/>
</dbReference>
<evidence type="ECO:0000256" key="11">
    <source>
        <dbReference type="RuleBase" id="RU003994"/>
    </source>
</evidence>
<evidence type="ECO:0000256" key="8">
    <source>
        <dbReference type="ARBA" id="ARBA00023152"/>
    </source>
</evidence>
<reference evidence="12" key="1">
    <citation type="submission" date="2020-06" db="EMBL/GenBank/DDBJ databases">
        <authorList>
            <person name="Li T."/>
            <person name="Hu X."/>
            <person name="Zhang T."/>
            <person name="Song X."/>
            <person name="Zhang H."/>
            <person name="Dai N."/>
            <person name="Sheng W."/>
            <person name="Hou X."/>
            <person name="Wei L."/>
        </authorList>
    </citation>
    <scope>NUCLEOTIDE SEQUENCE</scope>
    <source>
        <strain evidence="12">G01</strain>
        <tissue evidence="12">Leaf</tissue>
    </source>
</reference>
<keyword evidence="9 11" id="KW-0456">Lyase</keyword>
<dbReference type="PROSITE" id="PS00158">
    <property type="entry name" value="ALDOLASE_CLASS_I"/>
    <property type="match status" value="1"/>
</dbReference>
<dbReference type="InterPro" id="IPR000741">
    <property type="entry name" value="FBA_I"/>
</dbReference>
<dbReference type="InterPro" id="IPR029768">
    <property type="entry name" value="Aldolase_I_AS"/>
</dbReference>
<evidence type="ECO:0000256" key="7">
    <source>
        <dbReference type="ARBA" id="ARBA00022640"/>
    </source>
</evidence>
<sequence>MASASLLKSSPVLDKSEFVKGQTLLRQPSAAAVRCHPNAAPSSLTVRASSYADELVKTAKTIASPGRGILAMDESNATCGKRLASIGLENTEANRQAYRTLLVTAPGLGQYISGAILFEETLYQSTTDGKKMVDVLVEQKIVPGIKVDKGLVPLAGSNDESWCQGLDGLASRSAAYYQQGARFAKWYENFYCVPLSAFPTGPSALAVKEAAWGLARYAAISQDNGLVPIVEPEILLDGDHGIDRTFEVAQKVWAEVFFYLAENNVMFEGILLKPSMVTPGAESKDKATPEQVADYTLKLLRRRIPPAVPGIMFLSGGQSEVEATLNLNAMNQAPNPWHVSFSYARALQNTCLKTWGGLPENVKAAQETLLIRAKANSLAQLGKYTAEGESEEAKKGMFVKGYSY</sequence>
<evidence type="ECO:0000256" key="4">
    <source>
        <dbReference type="ARBA" id="ARBA00010387"/>
    </source>
</evidence>
<dbReference type="CDD" id="cd00948">
    <property type="entry name" value="FBP_aldolase_I_a"/>
    <property type="match status" value="1"/>
</dbReference>
<comment type="similarity">
    <text evidence="4 11">Belongs to the class I fructose-bisphosphate aldolase family.</text>
</comment>
<dbReference type="PANTHER" id="PTHR11627">
    <property type="entry name" value="FRUCTOSE-BISPHOSPHATE ALDOLASE"/>
    <property type="match status" value="1"/>
</dbReference>
<dbReference type="Pfam" id="PF00274">
    <property type="entry name" value="Glycolytic"/>
    <property type="match status" value="1"/>
</dbReference>
<comment type="subcellular location">
    <subcellularLocation>
        <location evidence="2">Plastid</location>
        <location evidence="2">Chloroplast</location>
    </subcellularLocation>
</comment>
<keyword evidence="10" id="KW-0704">Schiff base</keyword>
<dbReference type="GO" id="GO:0004332">
    <property type="term" value="F:fructose-bisphosphate aldolase activity"/>
    <property type="evidence" value="ECO:0007669"/>
    <property type="project" value="UniProtKB-EC"/>
</dbReference>
<evidence type="ECO:0000256" key="5">
    <source>
        <dbReference type="ARBA" id="ARBA00013068"/>
    </source>
</evidence>
<keyword evidence="7" id="KW-0934">Plastid</keyword>
<evidence type="ECO:0000256" key="6">
    <source>
        <dbReference type="ARBA" id="ARBA00022528"/>
    </source>
</evidence>